<dbReference type="PROSITE" id="PS51318">
    <property type="entry name" value="TAT"/>
    <property type="match status" value="1"/>
</dbReference>
<proteinExistence type="predicted"/>
<feature type="signal peptide" evidence="1">
    <location>
        <begin position="1"/>
        <end position="24"/>
    </location>
</feature>
<protein>
    <recommendedName>
        <fullName evidence="4">SH3 domain-containing protein</fullName>
    </recommendedName>
</protein>
<evidence type="ECO:0008006" key="4">
    <source>
        <dbReference type="Google" id="ProtNLM"/>
    </source>
</evidence>
<keyword evidence="3" id="KW-1185">Reference proteome</keyword>
<reference evidence="2 3" key="1">
    <citation type="submission" date="2018-07" db="EMBL/GenBank/DDBJ databases">
        <title>Genome sequence of Nitratireductor thuwali#1536.</title>
        <authorList>
            <person name="Michoud G."/>
            <person name="Merlino G."/>
            <person name="Sefrji F.O."/>
            <person name="Daffonchio D."/>
        </authorList>
    </citation>
    <scope>NUCLEOTIDE SEQUENCE [LARGE SCALE GENOMIC DNA]</scope>
    <source>
        <strain evidence="3">Nit1536</strain>
    </source>
</reference>
<dbReference type="RefSeq" id="WP_338530450.1">
    <property type="nucleotide sequence ID" value="NZ_CP030941.1"/>
</dbReference>
<dbReference type="PROSITE" id="PS51257">
    <property type="entry name" value="PROKAR_LIPOPROTEIN"/>
    <property type="match status" value="1"/>
</dbReference>
<name>A0ABY5MJM6_9HYPH</name>
<sequence>MPKSTRRRTVLGAVAAAACYAVFLAPGNDARAEADGPDSWRVVDVAPNDALNARMGPGTDYAVIGQFAHNARALQQVTCVPLVPPGLYFEMSEAERAALPPRWCLMQNADRSIQGWVAQRYLAEDGGPVRTSSEDGTQDIVQAAERLVKRLYSDHIQAMAGGTTSPLHPSRASDFFAKPLAAKIAQSGLQADPLFDSQDAEITDLRIALDGERPMFRGLITVNADFRNFGHPRRAVVRLRVFEGMPRIIRIEHEEWVFQ</sequence>
<organism evidence="2 3">
    <name type="scientific">Nitratireductor thuwali</name>
    <dbReference type="NCBI Taxonomy" id="2267699"/>
    <lineage>
        <taxon>Bacteria</taxon>
        <taxon>Pseudomonadati</taxon>
        <taxon>Pseudomonadota</taxon>
        <taxon>Alphaproteobacteria</taxon>
        <taxon>Hyphomicrobiales</taxon>
        <taxon>Phyllobacteriaceae</taxon>
        <taxon>Nitratireductor</taxon>
    </lineage>
</organism>
<evidence type="ECO:0000256" key="1">
    <source>
        <dbReference type="SAM" id="SignalP"/>
    </source>
</evidence>
<dbReference type="Proteomes" id="UP001342418">
    <property type="component" value="Chromosome"/>
</dbReference>
<keyword evidence="1" id="KW-0732">Signal</keyword>
<dbReference type="EMBL" id="CP030941">
    <property type="protein sequence ID" value="UUP18195.1"/>
    <property type="molecule type" value="Genomic_DNA"/>
</dbReference>
<accession>A0ABY5MJM6</accession>
<evidence type="ECO:0000313" key="2">
    <source>
        <dbReference type="EMBL" id="UUP18195.1"/>
    </source>
</evidence>
<evidence type="ECO:0000313" key="3">
    <source>
        <dbReference type="Proteomes" id="UP001342418"/>
    </source>
</evidence>
<feature type="chain" id="PRO_5047272819" description="SH3 domain-containing protein" evidence="1">
    <location>
        <begin position="25"/>
        <end position="259"/>
    </location>
</feature>
<dbReference type="InterPro" id="IPR006311">
    <property type="entry name" value="TAT_signal"/>
</dbReference>
<gene>
    <name evidence="2" type="ORF">NTH_02675</name>
</gene>